<reference evidence="2 3" key="1">
    <citation type="submission" date="2020-09" db="EMBL/GenBank/DDBJ databases">
        <title>Genome seq and assembly of Chryseobacterium sp.</title>
        <authorList>
            <person name="Chhetri G."/>
        </authorList>
    </citation>
    <scope>NUCLEOTIDE SEQUENCE [LARGE SCALE GENOMIC DNA]</scope>
    <source>
        <strain evidence="2 3">GCR10</strain>
    </source>
</reference>
<protein>
    <submittedName>
        <fullName evidence="2">DUF2314 domain-containing protein</fullName>
    </submittedName>
</protein>
<dbReference type="RefSeq" id="WP_191737373.1">
    <property type="nucleotide sequence ID" value="NZ_JACYFS010000004.1"/>
</dbReference>
<keyword evidence="3" id="KW-1185">Reference proteome</keyword>
<comment type="caution">
    <text evidence="2">The sequence shown here is derived from an EMBL/GenBank/DDBJ whole genome shotgun (WGS) entry which is preliminary data.</text>
</comment>
<evidence type="ECO:0000313" key="2">
    <source>
        <dbReference type="EMBL" id="MBD8083463.1"/>
    </source>
</evidence>
<dbReference type="InterPro" id="IPR018756">
    <property type="entry name" value="DUF2314"/>
</dbReference>
<accession>A0ABR8ZDW8</accession>
<proteinExistence type="predicted"/>
<dbReference type="EMBL" id="JACYFS010000004">
    <property type="protein sequence ID" value="MBD8083463.1"/>
    <property type="molecule type" value="Genomic_DNA"/>
</dbReference>
<feature type="domain" description="DUF2314" evidence="1">
    <location>
        <begin position="39"/>
        <end position="159"/>
    </location>
</feature>
<dbReference type="PROSITE" id="PS51257">
    <property type="entry name" value="PROKAR_LIPOPROTEIN"/>
    <property type="match status" value="1"/>
</dbReference>
<dbReference type="Pfam" id="PF10077">
    <property type="entry name" value="DUF2314"/>
    <property type="match status" value="1"/>
</dbReference>
<evidence type="ECO:0000259" key="1">
    <source>
        <dbReference type="Pfam" id="PF10077"/>
    </source>
</evidence>
<evidence type="ECO:0000313" key="3">
    <source>
        <dbReference type="Proteomes" id="UP000637299"/>
    </source>
</evidence>
<sequence>MKNIYIIAVIAFITVGCQEKKERIEREGEPPVVLVKSEDDEMNSAIENAKKTFEKEFHTALLSKNPNYSNFTIKQRFDLPDNNGEHIWIGDITFKNGKYKGVIQNEPYEQIGVKLGDTVDVDIYNLSDWMYHNKNIVKGGYTVKVLRKSLTHEEKKQMDVGGLIYE</sequence>
<dbReference type="Proteomes" id="UP000637299">
    <property type="component" value="Unassembled WGS sequence"/>
</dbReference>
<organism evidence="2 3">
    <name type="scientific">Chryseobacterium caseinilyticum</name>
    <dbReference type="NCBI Taxonomy" id="2771428"/>
    <lineage>
        <taxon>Bacteria</taxon>
        <taxon>Pseudomonadati</taxon>
        <taxon>Bacteroidota</taxon>
        <taxon>Flavobacteriia</taxon>
        <taxon>Flavobacteriales</taxon>
        <taxon>Weeksellaceae</taxon>
        <taxon>Chryseobacterium group</taxon>
        <taxon>Chryseobacterium</taxon>
    </lineage>
</organism>
<gene>
    <name evidence="2" type="ORF">IC610_13670</name>
</gene>
<name>A0ABR8ZDW8_9FLAO</name>